<proteinExistence type="inferred from homology"/>
<dbReference type="RefSeq" id="XP_013231839.1">
    <property type="nucleotide sequence ID" value="XM_013376385.1"/>
</dbReference>
<dbReference type="NCBIfam" id="TIGR00231">
    <property type="entry name" value="small_GTP"/>
    <property type="match status" value="2"/>
</dbReference>
<feature type="domain" description="EngA-type G" evidence="6">
    <location>
        <begin position="371"/>
        <end position="549"/>
    </location>
</feature>
<evidence type="ECO:0000259" key="6">
    <source>
        <dbReference type="PROSITE" id="PS51712"/>
    </source>
</evidence>
<evidence type="ECO:0000256" key="2">
    <source>
        <dbReference type="ARBA" id="ARBA00020953"/>
    </source>
</evidence>
<dbReference type="OrthoDB" id="333233at2759"/>
<dbReference type="GeneID" id="25252934"/>
<dbReference type="PROSITE" id="PS51712">
    <property type="entry name" value="G_ENGA"/>
    <property type="match status" value="1"/>
</dbReference>
<dbReference type="HAMAP" id="MF_00195">
    <property type="entry name" value="GTPase_Der"/>
    <property type="match status" value="1"/>
</dbReference>
<name>U6KXN7_EIMTE</name>
<evidence type="ECO:0000256" key="4">
    <source>
        <dbReference type="ARBA" id="ARBA00022737"/>
    </source>
</evidence>
<dbReference type="InterPro" id="IPR027417">
    <property type="entry name" value="P-loop_NTPase"/>
</dbReference>
<keyword evidence="4" id="KW-0677">Repeat</keyword>
<dbReference type="InterPro" id="IPR006073">
    <property type="entry name" value="GTP-bd"/>
</dbReference>
<keyword evidence="3" id="KW-0690">Ribosome biogenesis</keyword>
<dbReference type="SUPFAM" id="SSF52540">
    <property type="entry name" value="P-loop containing nucleoside triphosphate hydrolases"/>
    <property type="match status" value="1"/>
</dbReference>
<reference evidence="7" key="1">
    <citation type="submission" date="2013-10" db="EMBL/GenBank/DDBJ databases">
        <title>Genomic analysis of the causative agents of coccidiosis in chickens.</title>
        <authorList>
            <person name="Reid A.J."/>
            <person name="Blake D."/>
            <person name="Billington K."/>
            <person name="Browne H."/>
            <person name="Dunn M."/>
            <person name="Hung S."/>
            <person name="Kawahara F."/>
            <person name="Miranda-Saavedra D."/>
            <person name="Mourier T."/>
            <person name="Nagra H."/>
            <person name="Otto T.D."/>
            <person name="Rawlings N."/>
            <person name="Sanchez A."/>
            <person name="Sanders M."/>
            <person name="Subramaniam C."/>
            <person name="Tay Y."/>
            <person name="Dear P."/>
            <person name="Doerig C."/>
            <person name="Gruber A."/>
            <person name="Parkinson J."/>
            <person name="Shirley M."/>
            <person name="Wan K.L."/>
            <person name="Berriman M."/>
            <person name="Tomley F."/>
            <person name="Pain A."/>
        </authorList>
    </citation>
    <scope>NUCLEOTIDE SEQUENCE [LARGE SCALE GENOMIC DNA]</scope>
    <source>
        <strain evidence="7">Houghton</strain>
    </source>
</reference>
<dbReference type="GO" id="GO:0005525">
    <property type="term" value="F:GTP binding"/>
    <property type="evidence" value="ECO:0007669"/>
    <property type="project" value="InterPro"/>
</dbReference>
<dbReference type="CDD" id="cd01894">
    <property type="entry name" value="EngA1"/>
    <property type="match status" value="1"/>
</dbReference>
<dbReference type="VEuPathDB" id="ToxoDB:ETH_00019005"/>
<dbReference type="InterPro" id="IPR032859">
    <property type="entry name" value="KH_dom-like"/>
</dbReference>
<evidence type="ECO:0000256" key="5">
    <source>
        <dbReference type="ARBA" id="ARBA00032345"/>
    </source>
</evidence>
<dbReference type="CDD" id="cd01895">
    <property type="entry name" value="EngA2"/>
    <property type="match status" value="1"/>
</dbReference>
<dbReference type="PANTHER" id="PTHR43834">
    <property type="entry name" value="GTPASE DER"/>
    <property type="match status" value="1"/>
</dbReference>
<organism evidence="7 8">
    <name type="scientific">Eimeria tenella</name>
    <name type="common">Coccidian parasite</name>
    <dbReference type="NCBI Taxonomy" id="5802"/>
    <lineage>
        <taxon>Eukaryota</taxon>
        <taxon>Sar</taxon>
        <taxon>Alveolata</taxon>
        <taxon>Apicomplexa</taxon>
        <taxon>Conoidasida</taxon>
        <taxon>Coccidia</taxon>
        <taxon>Eucoccidiorida</taxon>
        <taxon>Eimeriorina</taxon>
        <taxon>Eimeriidae</taxon>
        <taxon>Eimeria</taxon>
    </lineage>
</organism>
<keyword evidence="8" id="KW-1185">Reference proteome</keyword>
<dbReference type="EMBL" id="HG675479">
    <property type="protein sequence ID" value="CDJ41089.1"/>
    <property type="molecule type" value="Genomic_DNA"/>
</dbReference>
<dbReference type="InterPro" id="IPR016484">
    <property type="entry name" value="GTPase_Der"/>
</dbReference>
<dbReference type="VEuPathDB" id="ToxoDB:ETH2_1548600"/>
<evidence type="ECO:0000313" key="7">
    <source>
        <dbReference type="EMBL" id="CDJ41089.1"/>
    </source>
</evidence>
<evidence type="ECO:0000256" key="3">
    <source>
        <dbReference type="ARBA" id="ARBA00022517"/>
    </source>
</evidence>
<gene>
    <name evidence="7" type="ORF">ETH_00019005</name>
</gene>
<dbReference type="InterPro" id="IPR005225">
    <property type="entry name" value="Small_GTP-bd"/>
</dbReference>
<dbReference type="AlphaFoldDB" id="U6KXN7"/>
<protein>
    <recommendedName>
        <fullName evidence="2">GTPase Der</fullName>
    </recommendedName>
    <alternativeName>
        <fullName evidence="5">GTP-binding protein EngA</fullName>
    </alternativeName>
</protein>
<dbReference type="Proteomes" id="UP000030747">
    <property type="component" value="Unassembled WGS sequence"/>
</dbReference>
<dbReference type="Pfam" id="PF14714">
    <property type="entry name" value="KH_dom-like"/>
    <property type="match status" value="1"/>
</dbReference>
<dbReference type="Pfam" id="PF01926">
    <property type="entry name" value="MMR_HSR1"/>
    <property type="match status" value="2"/>
</dbReference>
<dbReference type="OMA" id="HISTHEV"/>
<dbReference type="InterPro" id="IPR031166">
    <property type="entry name" value="G_ENGA"/>
</dbReference>
<accession>U6KXN7</accession>
<dbReference type="Gene3D" id="3.40.50.300">
    <property type="entry name" value="P-loop containing nucleotide triphosphate hydrolases"/>
    <property type="match status" value="2"/>
</dbReference>
<dbReference type="NCBIfam" id="TIGR03594">
    <property type="entry name" value="GTPase_EngA"/>
    <property type="match status" value="1"/>
</dbReference>
<evidence type="ECO:0000313" key="8">
    <source>
        <dbReference type="Proteomes" id="UP000030747"/>
    </source>
</evidence>
<reference evidence="7" key="2">
    <citation type="submission" date="2013-10" db="EMBL/GenBank/DDBJ databases">
        <authorList>
            <person name="Aslett M."/>
        </authorList>
    </citation>
    <scope>NUCLEOTIDE SEQUENCE [LARGE SCALE GENOMIC DNA]</scope>
    <source>
        <strain evidence="7">Houghton</strain>
    </source>
</reference>
<comment type="similarity">
    <text evidence="1">Belongs to the TRAFAC class TrmE-Era-EngA-EngB-Septin-like GTPase superfamily. EngA (Der) GTPase family.</text>
</comment>
<dbReference type="PANTHER" id="PTHR43834:SF2">
    <property type="entry name" value="GTPASE DER"/>
    <property type="match status" value="1"/>
</dbReference>
<dbReference type="GO" id="GO:0042254">
    <property type="term" value="P:ribosome biogenesis"/>
    <property type="evidence" value="ECO:0007669"/>
    <property type="project" value="UniProtKB-KW"/>
</dbReference>
<evidence type="ECO:0000256" key="1">
    <source>
        <dbReference type="ARBA" id="ARBA00008279"/>
    </source>
</evidence>
<sequence>MEDPLGAKQRPFGLTQQFPLPVVVDGQGSAAAVSRHCIVEASGTRRAANRVLLLSRLLLLLLPLARTHCSPLLHQRGDVVALRKPYSFRRLQRLGWLKRDLSPNASKATFLSPLTASMPREAATATRPAASTSFCQLPAFSTGGGMRAFASLSDEADETTAFNHTTGASPRRCHRVCLLGRPNVGKSALFNRICFGDLTGGFRGGALVSSAAGTTRDCLLSLIEWRGTEFEVADTGGIVMEDESLGPFAAELRDQVSFAIQQAACVILVVDGRAGVQEDDEYLAELSRHLKAPVVLCVNKCENPKTAVAEAQAFWRLGLGVPMPCSAATGSGVSELLDRCVEAMKCHEKAPSRTSLRPSEGSLQDGLRDHVRVALIGRPNAGKSRLLNRLVNYQRSIVSPIPGTTRDAVDEFVSRGNRLYCVVDTAGIRRASGIRKTVNMDAHMVARAKTAAQRADVCLLVVDALAGLTHQDVNLAKMLEAFGRGVVVVLNKWDIALQTTDFKHNEAVAYVRKVLFPLYWSEVLFVSAETGEGVAKIWTAVDAAVNQPPTIVVFCNKSEFFSEAYKRYIDYSVRGAFSMHSTPIRCLFAECCMDFCFPPFLSSRVRVLVGVTRAMHG</sequence>